<dbReference type="OrthoDB" id="8904568at2"/>
<dbReference type="Pfam" id="PF07589">
    <property type="entry name" value="PEP-CTERM"/>
    <property type="match status" value="1"/>
</dbReference>
<evidence type="ECO:0000256" key="1">
    <source>
        <dbReference type="SAM" id="SignalP"/>
    </source>
</evidence>
<dbReference type="EMBL" id="POSP01000003">
    <property type="protein sequence ID" value="PND38539.1"/>
    <property type="molecule type" value="Genomic_DNA"/>
</dbReference>
<sequence length="191" mass="19446">MKKMNLKKSAAAALVLSALASQAWADPSVSIVATPDPAVQGSTVGIDILVSGISDLYGYQFSLNFNPAILQVLGVTEGSFLSTAGSTFGSTGTIDNTAGQISYIANTLLSAVPGANGGGVLAHIDFNVTAVGSSALSFSDALFLNSNLGDITVQLNGRTLDTVAAVPEPSTYLMLAAGLVGLVAWRRRQPA</sequence>
<feature type="domain" description="Cohesin" evidence="2">
    <location>
        <begin position="39"/>
        <end position="153"/>
    </location>
</feature>
<protein>
    <submittedName>
        <fullName evidence="4">PEP-CTERM sorting domain-containing protein</fullName>
    </submittedName>
</protein>
<dbReference type="CDD" id="cd08547">
    <property type="entry name" value="Type_II_cohesin"/>
    <property type="match status" value="1"/>
</dbReference>
<accession>A0A2N8KYK9</accession>
<dbReference type="AlphaFoldDB" id="A0A2N8KYK9"/>
<gene>
    <name evidence="4" type="ORF">C1O66_14080</name>
</gene>
<dbReference type="InterPro" id="IPR002102">
    <property type="entry name" value="Cohesin_dom"/>
</dbReference>
<feature type="domain" description="Ice-binding protein C-terminal" evidence="3">
    <location>
        <begin position="165"/>
        <end position="188"/>
    </location>
</feature>
<dbReference type="Pfam" id="PF00963">
    <property type="entry name" value="Cohesin"/>
    <property type="match status" value="1"/>
</dbReference>
<proteinExistence type="predicted"/>
<dbReference type="Proteomes" id="UP000235916">
    <property type="component" value="Unassembled WGS sequence"/>
</dbReference>
<keyword evidence="1" id="KW-0732">Signal</keyword>
<reference evidence="4 5" key="1">
    <citation type="submission" date="2018-01" db="EMBL/GenBank/DDBJ databases">
        <title>Draft genome sequence of Paucibacter aquatile CR182 isolated from freshwater of the Nakdong River.</title>
        <authorList>
            <person name="Choi A."/>
            <person name="Chung E.J."/>
        </authorList>
    </citation>
    <scope>NUCLEOTIDE SEQUENCE [LARGE SCALE GENOMIC DNA]</scope>
    <source>
        <strain evidence="4 5">CR182</strain>
    </source>
</reference>
<evidence type="ECO:0000259" key="3">
    <source>
        <dbReference type="Pfam" id="PF07589"/>
    </source>
</evidence>
<feature type="chain" id="PRO_5014912317" evidence="1">
    <location>
        <begin position="26"/>
        <end position="191"/>
    </location>
</feature>
<organism evidence="4 5">
    <name type="scientific">Kinneretia aquatilis</name>
    <dbReference type="NCBI Taxonomy" id="2070761"/>
    <lineage>
        <taxon>Bacteria</taxon>
        <taxon>Pseudomonadati</taxon>
        <taxon>Pseudomonadota</taxon>
        <taxon>Betaproteobacteria</taxon>
        <taxon>Burkholderiales</taxon>
        <taxon>Sphaerotilaceae</taxon>
        <taxon>Roseateles</taxon>
    </lineage>
</organism>
<dbReference type="SUPFAM" id="SSF49384">
    <property type="entry name" value="Carbohydrate-binding domain"/>
    <property type="match status" value="1"/>
</dbReference>
<comment type="caution">
    <text evidence="4">The sequence shown here is derived from an EMBL/GenBank/DDBJ whole genome shotgun (WGS) entry which is preliminary data.</text>
</comment>
<dbReference type="Gene3D" id="2.60.40.680">
    <property type="match status" value="1"/>
</dbReference>
<evidence type="ECO:0000313" key="5">
    <source>
        <dbReference type="Proteomes" id="UP000235916"/>
    </source>
</evidence>
<dbReference type="GO" id="GO:0030246">
    <property type="term" value="F:carbohydrate binding"/>
    <property type="evidence" value="ECO:0007669"/>
    <property type="project" value="InterPro"/>
</dbReference>
<dbReference type="InterPro" id="IPR013424">
    <property type="entry name" value="Ice-binding_C"/>
</dbReference>
<keyword evidence="5" id="KW-1185">Reference proteome</keyword>
<dbReference type="InterPro" id="IPR008965">
    <property type="entry name" value="CBM2/CBM3_carb-bd_dom_sf"/>
</dbReference>
<dbReference type="NCBIfam" id="TIGR02595">
    <property type="entry name" value="PEP_CTERM"/>
    <property type="match status" value="1"/>
</dbReference>
<dbReference type="GO" id="GO:0000272">
    <property type="term" value="P:polysaccharide catabolic process"/>
    <property type="evidence" value="ECO:0007669"/>
    <property type="project" value="InterPro"/>
</dbReference>
<evidence type="ECO:0000259" key="2">
    <source>
        <dbReference type="Pfam" id="PF00963"/>
    </source>
</evidence>
<evidence type="ECO:0000313" key="4">
    <source>
        <dbReference type="EMBL" id="PND38539.1"/>
    </source>
</evidence>
<feature type="signal peptide" evidence="1">
    <location>
        <begin position="1"/>
        <end position="25"/>
    </location>
</feature>
<name>A0A2N8KYK9_9BURK</name>